<proteinExistence type="predicted"/>
<dbReference type="EMBL" id="JAWJWF010000006">
    <property type="protein sequence ID" value="KAK6631465.1"/>
    <property type="molecule type" value="Genomic_DNA"/>
</dbReference>
<gene>
    <name evidence="1" type="ORF">RUM44_005992</name>
</gene>
<name>A0ABR1AYM6_POLSC</name>
<sequence length="107" mass="12154">MASYLKQNFKTKRSKEKFQDTVKCKPILIHRYFDQITASTSKIGTTFPNSLPPQMYSCPPLDPTWERKPRQSPGNAVCNSGTVEQWQALRGYLKSQPGAAKEEFANI</sequence>
<comment type="caution">
    <text evidence="1">The sequence shown here is derived from an EMBL/GenBank/DDBJ whole genome shotgun (WGS) entry which is preliminary data.</text>
</comment>
<reference evidence="1 2" key="1">
    <citation type="submission" date="2023-09" db="EMBL/GenBank/DDBJ databases">
        <title>Genomes of two closely related lineages of the louse Polyplax serrata with different host specificities.</title>
        <authorList>
            <person name="Martinu J."/>
            <person name="Tarabai H."/>
            <person name="Stefka J."/>
            <person name="Hypsa V."/>
        </authorList>
    </citation>
    <scope>NUCLEOTIDE SEQUENCE [LARGE SCALE GENOMIC DNA]</scope>
    <source>
        <strain evidence="1">98ZLc_SE</strain>
    </source>
</reference>
<keyword evidence="2" id="KW-1185">Reference proteome</keyword>
<organism evidence="1 2">
    <name type="scientific">Polyplax serrata</name>
    <name type="common">Common mouse louse</name>
    <dbReference type="NCBI Taxonomy" id="468196"/>
    <lineage>
        <taxon>Eukaryota</taxon>
        <taxon>Metazoa</taxon>
        <taxon>Ecdysozoa</taxon>
        <taxon>Arthropoda</taxon>
        <taxon>Hexapoda</taxon>
        <taxon>Insecta</taxon>
        <taxon>Pterygota</taxon>
        <taxon>Neoptera</taxon>
        <taxon>Paraneoptera</taxon>
        <taxon>Psocodea</taxon>
        <taxon>Troctomorpha</taxon>
        <taxon>Phthiraptera</taxon>
        <taxon>Anoplura</taxon>
        <taxon>Polyplacidae</taxon>
        <taxon>Polyplax</taxon>
    </lineage>
</organism>
<accession>A0ABR1AYM6</accession>
<protein>
    <submittedName>
        <fullName evidence="1">Uncharacterized protein</fullName>
    </submittedName>
</protein>
<evidence type="ECO:0000313" key="1">
    <source>
        <dbReference type="EMBL" id="KAK6631465.1"/>
    </source>
</evidence>
<dbReference type="Proteomes" id="UP001359485">
    <property type="component" value="Unassembled WGS sequence"/>
</dbReference>
<evidence type="ECO:0000313" key="2">
    <source>
        <dbReference type="Proteomes" id="UP001359485"/>
    </source>
</evidence>